<comment type="caution">
    <text evidence="14">The sequence shown here is derived from an EMBL/GenBank/DDBJ whole genome shotgun (WGS) entry which is preliminary data.</text>
</comment>
<keyword evidence="10 13" id="KW-1133">Transmembrane helix</keyword>
<comment type="subcellular location">
    <subcellularLocation>
        <location evidence="2">Cell membrane</location>
        <topology evidence="2">Single-pass membrane protein</topology>
    </subcellularLocation>
</comment>
<evidence type="ECO:0000313" key="14">
    <source>
        <dbReference type="EMBL" id="MBB5661629.1"/>
    </source>
</evidence>
<evidence type="ECO:0000256" key="13">
    <source>
        <dbReference type="SAM" id="Phobius"/>
    </source>
</evidence>
<dbReference type="Pfam" id="PF02699">
    <property type="entry name" value="YajC"/>
    <property type="match status" value="1"/>
</dbReference>
<keyword evidence="9" id="KW-0653">Protein transport</keyword>
<evidence type="ECO:0000256" key="5">
    <source>
        <dbReference type="ARBA" id="ARBA00014962"/>
    </source>
</evidence>
<evidence type="ECO:0000256" key="11">
    <source>
        <dbReference type="ARBA" id="ARBA00023010"/>
    </source>
</evidence>
<organism evidence="14 15">
    <name type="scientific">Brevundimonas halotolerans</name>
    <dbReference type="NCBI Taxonomy" id="69670"/>
    <lineage>
        <taxon>Bacteria</taxon>
        <taxon>Pseudomonadati</taxon>
        <taxon>Pseudomonadota</taxon>
        <taxon>Alphaproteobacteria</taxon>
        <taxon>Caulobacterales</taxon>
        <taxon>Caulobacteraceae</taxon>
        <taxon>Brevundimonas</taxon>
    </lineage>
</organism>
<keyword evidence="12 13" id="KW-0472">Membrane</keyword>
<proteinExistence type="inferred from homology"/>
<keyword evidence="11" id="KW-0811">Translocation</keyword>
<dbReference type="PRINTS" id="PR01853">
    <property type="entry name" value="YAJCTRNLCASE"/>
</dbReference>
<dbReference type="PANTHER" id="PTHR33909">
    <property type="entry name" value="SEC TRANSLOCON ACCESSORY COMPLEX SUBUNIT YAJC"/>
    <property type="match status" value="1"/>
</dbReference>
<dbReference type="InterPro" id="IPR003849">
    <property type="entry name" value="Preprotein_translocase_YajC"/>
</dbReference>
<evidence type="ECO:0000256" key="3">
    <source>
        <dbReference type="ARBA" id="ARBA00006742"/>
    </source>
</evidence>
<dbReference type="RefSeq" id="WP_241153090.1">
    <property type="nucleotide sequence ID" value="NZ_JACIJB010000013.1"/>
</dbReference>
<feature type="transmembrane region" description="Helical" evidence="13">
    <location>
        <begin position="20"/>
        <end position="39"/>
    </location>
</feature>
<gene>
    <name evidence="14" type="ORF">FHS65_002394</name>
</gene>
<protein>
    <recommendedName>
        <fullName evidence="5">Sec translocon accessory complex subunit YajC</fullName>
    </recommendedName>
</protein>
<evidence type="ECO:0000256" key="4">
    <source>
        <dbReference type="ARBA" id="ARBA00011718"/>
    </source>
</evidence>
<dbReference type="GO" id="GO:0015031">
    <property type="term" value="P:protein transport"/>
    <property type="evidence" value="ECO:0007669"/>
    <property type="project" value="UniProtKB-KW"/>
</dbReference>
<keyword evidence="6" id="KW-0813">Transport</keyword>
<name>A0A7W9E931_9CAUL</name>
<dbReference type="AlphaFoldDB" id="A0A7W9E931"/>
<evidence type="ECO:0000256" key="9">
    <source>
        <dbReference type="ARBA" id="ARBA00022927"/>
    </source>
</evidence>
<evidence type="ECO:0000256" key="2">
    <source>
        <dbReference type="ARBA" id="ARBA00004162"/>
    </source>
</evidence>
<comment type="subunit">
    <text evidence="4">Part of the SecDF-YidC-YajC translocase complex. The SecDF-YidC-YajC translocase forms a supercomplex with SecYEG, called the holo-translocon (HTL).</text>
</comment>
<evidence type="ECO:0000256" key="12">
    <source>
        <dbReference type="ARBA" id="ARBA00023136"/>
    </source>
</evidence>
<dbReference type="Proteomes" id="UP000548978">
    <property type="component" value="Unassembled WGS sequence"/>
</dbReference>
<dbReference type="EMBL" id="JACIJB010000013">
    <property type="protein sequence ID" value="MBB5661629.1"/>
    <property type="molecule type" value="Genomic_DNA"/>
</dbReference>
<accession>A0A7W9E931</accession>
<keyword evidence="15" id="KW-1185">Reference proteome</keyword>
<evidence type="ECO:0000256" key="1">
    <source>
        <dbReference type="ARBA" id="ARBA00002061"/>
    </source>
</evidence>
<reference evidence="14 15" key="1">
    <citation type="submission" date="2020-08" db="EMBL/GenBank/DDBJ databases">
        <title>Genomic Encyclopedia of Type Strains, Phase IV (KMG-IV): sequencing the most valuable type-strain genomes for metagenomic binning, comparative biology and taxonomic classification.</title>
        <authorList>
            <person name="Goeker M."/>
        </authorList>
    </citation>
    <scope>NUCLEOTIDE SEQUENCE [LARGE SCALE GENOMIC DNA]</scope>
    <source>
        <strain evidence="14 15">DSM 24448</strain>
    </source>
</reference>
<dbReference type="SMART" id="SM01323">
    <property type="entry name" value="YajC"/>
    <property type="match status" value="1"/>
</dbReference>
<evidence type="ECO:0000256" key="8">
    <source>
        <dbReference type="ARBA" id="ARBA00022692"/>
    </source>
</evidence>
<dbReference type="GO" id="GO:0005886">
    <property type="term" value="C:plasma membrane"/>
    <property type="evidence" value="ECO:0007669"/>
    <property type="project" value="UniProtKB-SubCell"/>
</dbReference>
<evidence type="ECO:0000313" key="15">
    <source>
        <dbReference type="Proteomes" id="UP000548978"/>
    </source>
</evidence>
<dbReference type="PANTHER" id="PTHR33909:SF1">
    <property type="entry name" value="SEC TRANSLOCON ACCESSORY COMPLEX SUBUNIT YAJC"/>
    <property type="match status" value="1"/>
</dbReference>
<sequence>MTAQDPILLMAATADGGMMALLMNFLPFIAIFVLFYFLLIRPQQKRVKAHQELVASVKRGDTIVLSSGVIGKVTRVEADEVMADIAQGVNVRVVKTMITEVRDRTAPAAIERKAKSSKA</sequence>
<keyword evidence="8 13" id="KW-0812">Transmembrane</keyword>
<comment type="function">
    <text evidence="1">The SecYEG-SecDF-YajC-YidC holo-translocon (HTL) protein secretase/insertase is a supercomplex required for protein secretion, insertion of proteins into membranes, and assembly of membrane protein complexes. While the SecYEG complex is essential for assembly of a number of proteins and complexes, the SecDF-YajC-YidC subcomplex facilitates these functions.</text>
</comment>
<keyword evidence="7" id="KW-1003">Cell membrane</keyword>
<evidence type="ECO:0000256" key="7">
    <source>
        <dbReference type="ARBA" id="ARBA00022475"/>
    </source>
</evidence>
<evidence type="ECO:0000256" key="10">
    <source>
        <dbReference type="ARBA" id="ARBA00022989"/>
    </source>
</evidence>
<dbReference type="NCBIfam" id="TIGR00739">
    <property type="entry name" value="yajC"/>
    <property type="match status" value="1"/>
</dbReference>
<evidence type="ECO:0000256" key="6">
    <source>
        <dbReference type="ARBA" id="ARBA00022448"/>
    </source>
</evidence>
<comment type="similarity">
    <text evidence="3">Belongs to the YajC family.</text>
</comment>